<gene>
    <name evidence="2" type="ORF">I9W82_002587</name>
</gene>
<dbReference type="GeneID" id="93651216"/>
<dbReference type="OrthoDB" id="10041966at2759"/>
<evidence type="ECO:0000313" key="3">
    <source>
        <dbReference type="Proteomes" id="UP000669133"/>
    </source>
</evidence>
<evidence type="ECO:0000259" key="1">
    <source>
        <dbReference type="Pfam" id="PF00485"/>
    </source>
</evidence>
<protein>
    <submittedName>
        <fullName evidence="2">NRK1</fullName>
    </submittedName>
</protein>
<dbReference type="EMBL" id="JAEOAQ010000002">
    <property type="protein sequence ID" value="KAG5420706.1"/>
    <property type="molecule type" value="Genomic_DNA"/>
</dbReference>
<dbReference type="GO" id="GO:0005524">
    <property type="term" value="F:ATP binding"/>
    <property type="evidence" value="ECO:0007669"/>
    <property type="project" value="InterPro"/>
</dbReference>
<organism evidence="2 3">
    <name type="scientific">Candida metapsilosis</name>
    <dbReference type="NCBI Taxonomy" id="273372"/>
    <lineage>
        <taxon>Eukaryota</taxon>
        <taxon>Fungi</taxon>
        <taxon>Dikarya</taxon>
        <taxon>Ascomycota</taxon>
        <taxon>Saccharomycotina</taxon>
        <taxon>Pichiomycetes</taxon>
        <taxon>Debaryomycetaceae</taxon>
        <taxon>Candida/Lodderomyces clade</taxon>
        <taxon>Candida</taxon>
    </lineage>
</organism>
<dbReference type="Proteomes" id="UP000669133">
    <property type="component" value="Unassembled WGS sequence"/>
</dbReference>
<evidence type="ECO:0000313" key="2">
    <source>
        <dbReference type="EMBL" id="KAG5420706.1"/>
    </source>
</evidence>
<accession>A0A8H7ZKE4</accession>
<dbReference type="GO" id="GO:0016301">
    <property type="term" value="F:kinase activity"/>
    <property type="evidence" value="ECO:0007669"/>
    <property type="project" value="InterPro"/>
</dbReference>
<reference evidence="2 3" key="1">
    <citation type="submission" date="2020-12" db="EMBL/GenBank/DDBJ databases">
        <title>Effect of drift, selection, and recombination on the evolution of hybrid genomes in Candida yeast pathogens.</title>
        <authorList>
            <person name="Mixao V."/>
            <person name="Ksiezopolska E."/>
            <person name="Saus E."/>
            <person name="Boekhout T."/>
            <person name="Gacser A."/>
            <person name="Gabaldon T."/>
        </authorList>
    </citation>
    <scope>NUCLEOTIDE SEQUENCE [LARGE SCALE GENOMIC DNA]</scope>
    <source>
        <strain evidence="2 3">BP57</strain>
    </source>
</reference>
<dbReference type="Gene3D" id="3.40.50.300">
    <property type="entry name" value="P-loop containing nucleotide triphosphate hydrolases"/>
    <property type="match status" value="1"/>
</dbReference>
<dbReference type="CDD" id="cd02024">
    <property type="entry name" value="NRK1"/>
    <property type="match status" value="1"/>
</dbReference>
<proteinExistence type="predicted"/>
<dbReference type="PANTHER" id="PTHR10285">
    <property type="entry name" value="URIDINE KINASE"/>
    <property type="match status" value="1"/>
</dbReference>
<name>A0A8H7ZKE4_9ASCO</name>
<dbReference type="AlphaFoldDB" id="A0A8H7ZKE4"/>
<dbReference type="RefSeq" id="XP_067549822.1">
    <property type="nucleotide sequence ID" value="XM_067691458.1"/>
</dbReference>
<dbReference type="SUPFAM" id="SSF52540">
    <property type="entry name" value="P-loop containing nucleoside triphosphate hydrolases"/>
    <property type="match status" value="1"/>
</dbReference>
<keyword evidence="3" id="KW-1185">Reference proteome</keyword>
<sequence length="240" mass="27296">MTKQNDKVVLIAFGGPSSSGKTTVAQTLKGLLSDATLIHLDDFYLTDSQIPIDKATGYQNWDCAEAIDFDKFTAYLLNLKSGKEQIPINSIQSNDLNLKLDPTEENTVIDAINQHRDKFEGKKLVFIDGFMLFHNPDLIKLFDIELLFHASLSTLKKRRESRGGYTTVEGFWVDPPDYFEKIVWPAFVNSHKYLFVGENVDDKLKPEVLEKFNIYDIRNDPDSSLSELVNKSLDIIIDNL</sequence>
<comment type="caution">
    <text evidence="2">The sequence shown here is derived from an EMBL/GenBank/DDBJ whole genome shotgun (WGS) entry which is preliminary data.</text>
</comment>
<feature type="domain" description="Phosphoribulokinase/uridine kinase" evidence="1">
    <location>
        <begin position="10"/>
        <end position="147"/>
    </location>
</feature>
<dbReference type="InterPro" id="IPR027417">
    <property type="entry name" value="P-loop_NTPase"/>
</dbReference>
<dbReference type="Pfam" id="PF00485">
    <property type="entry name" value="PRK"/>
    <property type="match status" value="1"/>
</dbReference>
<dbReference type="InterPro" id="IPR006083">
    <property type="entry name" value="PRK/URK"/>
</dbReference>